<feature type="transmembrane region" description="Helical" evidence="10">
    <location>
        <begin position="444"/>
        <end position="465"/>
    </location>
</feature>
<evidence type="ECO:0000256" key="9">
    <source>
        <dbReference type="SAM" id="MobiDB-lite"/>
    </source>
</evidence>
<evidence type="ECO:0000256" key="6">
    <source>
        <dbReference type="ARBA" id="ARBA00022729"/>
    </source>
</evidence>
<evidence type="ECO:0000256" key="10">
    <source>
        <dbReference type="SAM" id="Phobius"/>
    </source>
</evidence>
<evidence type="ECO:0000313" key="13">
    <source>
        <dbReference type="Proteomes" id="UP000515129"/>
    </source>
</evidence>
<dbReference type="Proteomes" id="UP000515129">
    <property type="component" value="Unplaced"/>
</dbReference>
<dbReference type="InterPro" id="IPR002861">
    <property type="entry name" value="Reeler_dom"/>
</dbReference>
<keyword evidence="7" id="KW-0391">Immunity</keyword>
<evidence type="ECO:0000256" key="2">
    <source>
        <dbReference type="ARBA" id="ARBA00008501"/>
    </source>
</evidence>
<dbReference type="GO" id="GO:0045087">
    <property type="term" value="P:innate immune response"/>
    <property type="evidence" value="ECO:0007669"/>
    <property type="project" value="UniProtKB-KW"/>
</dbReference>
<dbReference type="InterPro" id="IPR042307">
    <property type="entry name" value="Reeler_sf"/>
</dbReference>
<feature type="domain" description="Reelin" evidence="12">
    <location>
        <begin position="33"/>
        <end position="154"/>
    </location>
</feature>
<feature type="chain" id="PRO_5028155543" evidence="11">
    <location>
        <begin position="20"/>
        <end position="476"/>
    </location>
</feature>
<feature type="signal peptide" evidence="11">
    <location>
        <begin position="1"/>
        <end position="19"/>
    </location>
</feature>
<keyword evidence="3" id="KW-0964">Secreted</keyword>
<dbReference type="InterPro" id="IPR051237">
    <property type="entry name" value="Ferric-chelate_Red/DefProt"/>
</dbReference>
<evidence type="ECO:0000259" key="12">
    <source>
        <dbReference type="Pfam" id="PF02014"/>
    </source>
</evidence>
<dbReference type="GO" id="GO:0016020">
    <property type="term" value="C:membrane"/>
    <property type="evidence" value="ECO:0007669"/>
    <property type="project" value="TreeGrafter"/>
</dbReference>
<keyword evidence="4" id="KW-0929">Antimicrobial</keyword>
<evidence type="ECO:0000256" key="7">
    <source>
        <dbReference type="ARBA" id="ARBA00022859"/>
    </source>
</evidence>
<dbReference type="AlphaFoldDB" id="A0A6P6MQN4"/>
<dbReference type="PANTHER" id="PTHR45828:SF9">
    <property type="entry name" value="CELL WALL INTEGRITY AND STRESS RESPONSE COMPONENT 4-LIKE-RELATED"/>
    <property type="match status" value="1"/>
</dbReference>
<dbReference type="Gene3D" id="2.60.40.4060">
    <property type="entry name" value="Reeler domain"/>
    <property type="match status" value="1"/>
</dbReference>
<keyword evidence="13" id="KW-1185">Reference proteome</keyword>
<evidence type="ECO:0000256" key="4">
    <source>
        <dbReference type="ARBA" id="ARBA00022529"/>
    </source>
</evidence>
<evidence type="ECO:0000313" key="14">
    <source>
        <dbReference type="RefSeq" id="XP_026098842.1"/>
    </source>
</evidence>
<dbReference type="CDD" id="cd08544">
    <property type="entry name" value="Reeler"/>
    <property type="match status" value="1"/>
</dbReference>
<keyword evidence="8" id="KW-0044">Antibiotic</keyword>
<protein>
    <submittedName>
        <fullName evidence="14">Uncharacterized protein LOC113069926 isoform X1</fullName>
    </submittedName>
</protein>
<comment type="similarity">
    <text evidence="2">Belongs to the insect defense protein family.</text>
</comment>
<dbReference type="KEGG" id="caua:113069926"/>
<feature type="transmembrane region" description="Helical" evidence="10">
    <location>
        <begin position="401"/>
        <end position="423"/>
    </location>
</feature>
<feature type="compositionally biased region" description="Low complexity" evidence="9">
    <location>
        <begin position="166"/>
        <end position="180"/>
    </location>
</feature>
<evidence type="ECO:0000256" key="3">
    <source>
        <dbReference type="ARBA" id="ARBA00022525"/>
    </source>
</evidence>
<organism evidence="13 14">
    <name type="scientific">Carassius auratus</name>
    <name type="common">Goldfish</name>
    <dbReference type="NCBI Taxonomy" id="7957"/>
    <lineage>
        <taxon>Eukaryota</taxon>
        <taxon>Metazoa</taxon>
        <taxon>Chordata</taxon>
        <taxon>Craniata</taxon>
        <taxon>Vertebrata</taxon>
        <taxon>Euteleostomi</taxon>
        <taxon>Actinopterygii</taxon>
        <taxon>Neopterygii</taxon>
        <taxon>Teleostei</taxon>
        <taxon>Ostariophysi</taxon>
        <taxon>Cypriniformes</taxon>
        <taxon>Cyprinidae</taxon>
        <taxon>Cyprininae</taxon>
        <taxon>Carassius</taxon>
    </lineage>
</organism>
<evidence type="ECO:0000256" key="11">
    <source>
        <dbReference type="SAM" id="SignalP"/>
    </source>
</evidence>
<evidence type="ECO:0000256" key="1">
    <source>
        <dbReference type="ARBA" id="ARBA00004613"/>
    </source>
</evidence>
<feature type="transmembrane region" description="Helical" evidence="10">
    <location>
        <begin position="336"/>
        <end position="359"/>
    </location>
</feature>
<feature type="transmembrane region" description="Helical" evidence="10">
    <location>
        <begin position="371"/>
        <end position="395"/>
    </location>
</feature>
<reference evidence="14" key="1">
    <citation type="submission" date="2025-08" db="UniProtKB">
        <authorList>
            <consortium name="RefSeq"/>
        </authorList>
    </citation>
    <scope>IDENTIFICATION</scope>
    <source>
        <strain evidence="14">Wakin</strain>
        <tissue evidence="14">Muscle</tissue>
    </source>
</reference>
<feature type="region of interest" description="Disordered" evidence="9">
    <location>
        <begin position="226"/>
        <end position="245"/>
    </location>
</feature>
<keyword evidence="5" id="KW-0399">Innate immunity</keyword>
<keyword evidence="10" id="KW-0472">Membrane</keyword>
<dbReference type="RefSeq" id="XP_026098842.1">
    <property type="nucleotide sequence ID" value="XM_026243057.1"/>
</dbReference>
<feature type="compositionally biased region" description="Polar residues" evidence="9">
    <location>
        <begin position="184"/>
        <end position="203"/>
    </location>
</feature>
<name>A0A6P6MQN4_CARAU</name>
<dbReference type="OrthoDB" id="6418377at2759"/>
<comment type="subcellular location">
    <subcellularLocation>
        <location evidence="1">Secreted</location>
    </subcellularLocation>
</comment>
<sequence>MYNSCGVLFLLFGFTMLESITCYSDGSLLESQCQGMNIQHNGQPAQNTEAPFKIEPEYIEVTDSLRGRNITVSLSANPTRFRGFMLDARACDTCKSAGKFNLINLQDSELICNGRVVAHNNNQKKTAVQVLWTPEETGLFFFRAAFVEIFGRFWLRKAIILTTTAPPSTESTSHSTQTSPIGMLQTQTVSPTSEATNIQKNQTASPTILTTASTIESYCTDMSQTQTASRTSEATSTQKNPTASPTIFTNADSYVTVAPASPPQCAQYTRFALALLLFSRLCFLGGSSLLMIIRPVSKMATMIASVFEPASKIIAVIFILIKLIKYECVFECDRLQTVFTALTVAAMVSSLLHTLSVFLHCGPSHELRRCWLCSIITIGLMNSIITTTAIFFEIWRFEELWVPSLMGVFVIWEFMLYLGSVYFEQMGKYQSRKNQNRNLEKRKSPWFFMFIIFSVFNAMYTTALITGVSLVKMKNC</sequence>
<keyword evidence="6 11" id="KW-0732">Signal</keyword>
<feature type="transmembrane region" description="Helical" evidence="10">
    <location>
        <begin position="271"/>
        <end position="293"/>
    </location>
</feature>
<dbReference type="GO" id="GO:0042742">
    <property type="term" value="P:defense response to bacterium"/>
    <property type="evidence" value="ECO:0007669"/>
    <property type="project" value="UniProtKB-KW"/>
</dbReference>
<feature type="region of interest" description="Disordered" evidence="9">
    <location>
        <begin position="166"/>
        <end position="203"/>
    </location>
</feature>
<gene>
    <name evidence="14" type="primary">LOC113069926</name>
</gene>
<evidence type="ECO:0000256" key="5">
    <source>
        <dbReference type="ARBA" id="ARBA00022588"/>
    </source>
</evidence>
<accession>A0A6P6MQN4</accession>
<feature type="transmembrane region" description="Helical" evidence="10">
    <location>
        <begin position="305"/>
        <end position="324"/>
    </location>
</feature>
<keyword evidence="10" id="KW-1133">Transmembrane helix</keyword>
<evidence type="ECO:0000256" key="8">
    <source>
        <dbReference type="ARBA" id="ARBA00023022"/>
    </source>
</evidence>
<keyword evidence="10" id="KW-0812">Transmembrane</keyword>
<dbReference type="GO" id="GO:0005576">
    <property type="term" value="C:extracellular region"/>
    <property type="evidence" value="ECO:0007669"/>
    <property type="project" value="UniProtKB-SubCell"/>
</dbReference>
<dbReference type="PANTHER" id="PTHR45828">
    <property type="entry name" value="CYTOCHROME B561/FERRIC REDUCTASE TRANSMEMBRANE"/>
    <property type="match status" value="1"/>
</dbReference>
<dbReference type="Pfam" id="PF02014">
    <property type="entry name" value="Reeler"/>
    <property type="match status" value="1"/>
</dbReference>
<dbReference type="GeneID" id="113069926"/>
<proteinExistence type="inferred from homology"/>